<dbReference type="Gene3D" id="3.30.450.20">
    <property type="entry name" value="PAS domain"/>
    <property type="match status" value="1"/>
</dbReference>
<name>A0ABS5PLN3_9FIRM</name>
<dbReference type="Gene3D" id="3.60.40.10">
    <property type="entry name" value="PPM-type phosphatase domain"/>
    <property type="match status" value="1"/>
</dbReference>
<evidence type="ECO:0000313" key="5">
    <source>
        <dbReference type="Proteomes" id="UP000746471"/>
    </source>
</evidence>
<dbReference type="SMART" id="SM00091">
    <property type="entry name" value="PAS"/>
    <property type="match status" value="1"/>
</dbReference>
<evidence type="ECO:0000256" key="1">
    <source>
        <dbReference type="ARBA" id="ARBA00022801"/>
    </source>
</evidence>
<dbReference type="SMART" id="SM00086">
    <property type="entry name" value="PAC"/>
    <property type="match status" value="1"/>
</dbReference>
<protein>
    <submittedName>
        <fullName evidence="4">SpoIIE family protein phosphatase</fullName>
    </submittedName>
</protein>
<dbReference type="SUPFAM" id="SSF55785">
    <property type="entry name" value="PYP-like sensor domain (PAS domain)"/>
    <property type="match status" value="1"/>
</dbReference>
<dbReference type="InterPro" id="IPR036457">
    <property type="entry name" value="PPM-type-like_dom_sf"/>
</dbReference>
<dbReference type="PANTHER" id="PTHR43156:SF2">
    <property type="entry name" value="STAGE II SPORULATION PROTEIN E"/>
    <property type="match status" value="1"/>
</dbReference>
<dbReference type="SMART" id="SM00331">
    <property type="entry name" value="PP2C_SIG"/>
    <property type="match status" value="1"/>
</dbReference>
<dbReference type="Proteomes" id="UP000746471">
    <property type="component" value="Unassembled WGS sequence"/>
</dbReference>
<dbReference type="InterPro" id="IPR001610">
    <property type="entry name" value="PAC"/>
</dbReference>
<dbReference type="InterPro" id="IPR000014">
    <property type="entry name" value="PAS"/>
</dbReference>
<dbReference type="Pfam" id="PF07228">
    <property type="entry name" value="SpoIIE"/>
    <property type="match status" value="1"/>
</dbReference>
<dbReference type="InterPro" id="IPR052016">
    <property type="entry name" value="Bact_Sigma-Reg"/>
</dbReference>
<feature type="domain" description="PAC" evidence="3">
    <location>
        <begin position="196"/>
        <end position="250"/>
    </location>
</feature>
<dbReference type="InterPro" id="IPR000700">
    <property type="entry name" value="PAS-assoc_C"/>
</dbReference>
<reference evidence="4 5" key="1">
    <citation type="submission" date="2021-05" db="EMBL/GenBank/DDBJ databases">
        <title>Fusibacter ferrireducens sp. nov., an anaerobic, sulfur- and Fe-reducing bacterium isolated from the mangrove sediment.</title>
        <authorList>
            <person name="Qiu D."/>
        </authorList>
    </citation>
    <scope>NUCLEOTIDE SEQUENCE [LARGE SCALE GENOMIC DNA]</scope>
    <source>
        <strain evidence="4 5">DSM 12116</strain>
    </source>
</reference>
<dbReference type="EMBL" id="JAHBCL010000007">
    <property type="protein sequence ID" value="MBS7526048.1"/>
    <property type="molecule type" value="Genomic_DNA"/>
</dbReference>
<dbReference type="Pfam" id="PF13426">
    <property type="entry name" value="PAS_9"/>
    <property type="match status" value="1"/>
</dbReference>
<gene>
    <name evidence="4" type="ORF">KHM83_05125</name>
</gene>
<feature type="domain" description="PAS" evidence="2">
    <location>
        <begin position="125"/>
        <end position="171"/>
    </location>
</feature>
<proteinExistence type="predicted"/>
<sequence length="483" mass="56010">MLRNYQLFIDCICSKACLSALETVNQSEASFYTFRIRHLEELQLPDCKHDLVIYDLKGAALASHIMQVLVEHYEEVLFINAPADHAFYEAAAALNIHYILREPYWPFDFESLFMTYLKFKTAELEHSIYMELFSSAQNSIVMTDVNGHILFANPYFEEIAGYTLDELLHKSPGMLKSHYHDIEFYTRLWNTIQGGNVWEGIFINRSKDGELFYEEATITPVRNGHGDVERYLKIGKNITRERLLLDQLSEEVKLARSVIDTLLPKFYQDEKIDFSYDMMHYNEIGGDFIYFSNATSTQYHFALIDVIGHGVSSALVALTLTQMFRDYIRFLDLNQTVRSINQLLTRLNAENGDRGIYVTGVFIEIDFKLHNYQIINAGHPDVLLLMEDQTIRHAESTNVLLGVEDQREYHIHTGSLYEVSKFLCYTDGLYESNHISYDTALTILEESLSHLSNQFFYESVLHAFLKRAQVEDDITICKIEIKK</sequence>
<evidence type="ECO:0000313" key="4">
    <source>
        <dbReference type="EMBL" id="MBS7526048.1"/>
    </source>
</evidence>
<dbReference type="InterPro" id="IPR035965">
    <property type="entry name" value="PAS-like_dom_sf"/>
</dbReference>
<evidence type="ECO:0000259" key="3">
    <source>
        <dbReference type="PROSITE" id="PS50113"/>
    </source>
</evidence>
<organism evidence="4 5">
    <name type="scientific">Fusibacter paucivorans</name>
    <dbReference type="NCBI Taxonomy" id="76009"/>
    <lineage>
        <taxon>Bacteria</taxon>
        <taxon>Bacillati</taxon>
        <taxon>Bacillota</taxon>
        <taxon>Clostridia</taxon>
        <taxon>Eubacteriales</taxon>
        <taxon>Eubacteriales Family XII. Incertae Sedis</taxon>
        <taxon>Fusibacter</taxon>
    </lineage>
</organism>
<dbReference type="PROSITE" id="PS50113">
    <property type="entry name" value="PAC"/>
    <property type="match status" value="1"/>
</dbReference>
<accession>A0ABS5PLN3</accession>
<comment type="caution">
    <text evidence="4">The sequence shown here is derived from an EMBL/GenBank/DDBJ whole genome shotgun (WGS) entry which is preliminary data.</text>
</comment>
<dbReference type="PROSITE" id="PS50112">
    <property type="entry name" value="PAS"/>
    <property type="match status" value="1"/>
</dbReference>
<dbReference type="NCBIfam" id="TIGR00229">
    <property type="entry name" value="sensory_box"/>
    <property type="match status" value="1"/>
</dbReference>
<dbReference type="SUPFAM" id="SSF81606">
    <property type="entry name" value="PP2C-like"/>
    <property type="match status" value="1"/>
</dbReference>
<dbReference type="CDD" id="cd00130">
    <property type="entry name" value="PAS"/>
    <property type="match status" value="1"/>
</dbReference>
<dbReference type="InterPro" id="IPR001932">
    <property type="entry name" value="PPM-type_phosphatase-like_dom"/>
</dbReference>
<dbReference type="RefSeq" id="WP_213235834.1">
    <property type="nucleotide sequence ID" value="NZ_JAHBCL010000007.1"/>
</dbReference>
<keyword evidence="5" id="KW-1185">Reference proteome</keyword>
<evidence type="ECO:0000259" key="2">
    <source>
        <dbReference type="PROSITE" id="PS50112"/>
    </source>
</evidence>
<keyword evidence="1" id="KW-0378">Hydrolase</keyword>
<dbReference type="PANTHER" id="PTHR43156">
    <property type="entry name" value="STAGE II SPORULATION PROTEIN E-RELATED"/>
    <property type="match status" value="1"/>
</dbReference>